<comment type="caution">
    <text evidence="2">The sequence shown here is derived from an EMBL/GenBank/DDBJ whole genome shotgun (WGS) entry which is preliminary data.</text>
</comment>
<feature type="compositionally biased region" description="Acidic residues" evidence="1">
    <location>
        <begin position="166"/>
        <end position="176"/>
    </location>
</feature>
<feature type="region of interest" description="Disordered" evidence="1">
    <location>
        <begin position="321"/>
        <end position="370"/>
    </location>
</feature>
<dbReference type="EMBL" id="CAICTM010000089">
    <property type="protein sequence ID" value="CAB9500719.1"/>
    <property type="molecule type" value="Genomic_DNA"/>
</dbReference>
<sequence>MSLKDDLNYASGMDDATKQTPTIMNSTRKGYIPTPSNDHLYSPLNPREATEPKSKRKFTEAFGEGGYFADVVWNTMTSTKKAKPTKMAVSTKDSWKNSAAKNRSNSKKAPVVTSRSKKAPSPAAAKDDSDDEVMIVDPPKGHNKPVLADFKDPKQANRLRETLLESSDDSSDEEESRESAAIFRPPSRGRVSSNGEAIRARTQISIPGTAWKTLLGYHNVTSQELCRVRSRVGRLTTKLLAETKTLSNLLDGLPQGVVGVLSASKAWRDLGEGFRAVSMTVTNKVESSEARVMAKLEDSQSVMAAKISSLETRVMTKLKDSTTNLKRHTTQKCAIGAAGSDSSSSSKSTASAQRRDSWSQPTNAGSNTSTEVVLERLEAQDGILNHMDSQIDWLLEMVQGLQAKCPDHNGGKNNVPPSFVSANGKSDGGSSQDGTGSYTRNQRWNDQERERRNSRGNGGGTRYVNMTVNQYSKHSPRSTATPSLKKPPPAASSAPPRPTVHFRNVVEAVPFRNVTTDNASPPHLTQPDLARVTQKESTLPVRGPFPNKMEQYNQKPKPRYNNPYKQPVEFQQQNASSSTSNNGGSSSDRLTQKENTSPKYRADV</sequence>
<feature type="compositionally biased region" description="Low complexity" evidence="1">
    <location>
        <begin position="337"/>
        <end position="352"/>
    </location>
</feature>
<name>A0A9N8DJ99_9STRA</name>
<dbReference type="AlphaFoldDB" id="A0A9N8DJ99"/>
<evidence type="ECO:0000313" key="3">
    <source>
        <dbReference type="Proteomes" id="UP001153069"/>
    </source>
</evidence>
<feature type="region of interest" description="Disordered" evidence="1">
    <location>
        <begin position="1"/>
        <end position="56"/>
    </location>
</feature>
<feature type="compositionally biased region" description="Polar residues" evidence="1">
    <location>
        <begin position="411"/>
        <end position="423"/>
    </location>
</feature>
<keyword evidence="3" id="KW-1185">Reference proteome</keyword>
<feature type="region of interest" description="Disordered" evidence="1">
    <location>
        <begin position="79"/>
        <end position="196"/>
    </location>
</feature>
<feature type="compositionally biased region" description="Pro residues" evidence="1">
    <location>
        <begin position="485"/>
        <end position="498"/>
    </location>
</feature>
<evidence type="ECO:0000313" key="2">
    <source>
        <dbReference type="EMBL" id="CAB9500719.1"/>
    </source>
</evidence>
<accession>A0A9N8DJ99</accession>
<evidence type="ECO:0000256" key="1">
    <source>
        <dbReference type="SAM" id="MobiDB-lite"/>
    </source>
</evidence>
<feature type="compositionally biased region" description="Low complexity" evidence="1">
    <location>
        <begin position="576"/>
        <end position="587"/>
    </location>
</feature>
<reference evidence="2" key="1">
    <citation type="submission" date="2020-06" db="EMBL/GenBank/DDBJ databases">
        <authorList>
            <consortium name="Plant Systems Biology data submission"/>
        </authorList>
    </citation>
    <scope>NUCLEOTIDE SEQUENCE</scope>
    <source>
        <strain evidence="2">D6</strain>
    </source>
</reference>
<dbReference type="Proteomes" id="UP001153069">
    <property type="component" value="Unassembled WGS sequence"/>
</dbReference>
<feature type="compositionally biased region" description="Basic and acidic residues" evidence="1">
    <location>
        <begin position="443"/>
        <end position="453"/>
    </location>
</feature>
<feature type="compositionally biased region" description="Basic and acidic residues" evidence="1">
    <location>
        <begin position="149"/>
        <end position="163"/>
    </location>
</feature>
<feature type="region of interest" description="Disordered" evidence="1">
    <location>
        <begin position="513"/>
        <end position="604"/>
    </location>
</feature>
<feature type="compositionally biased region" description="Polar residues" evidence="1">
    <location>
        <begin position="18"/>
        <end position="39"/>
    </location>
</feature>
<feature type="region of interest" description="Disordered" evidence="1">
    <location>
        <begin position="406"/>
        <end position="499"/>
    </location>
</feature>
<feature type="compositionally biased region" description="Low complexity" evidence="1">
    <location>
        <begin position="424"/>
        <end position="437"/>
    </location>
</feature>
<feature type="compositionally biased region" description="Polar residues" evidence="1">
    <location>
        <begin position="464"/>
        <end position="473"/>
    </location>
</feature>
<organism evidence="2 3">
    <name type="scientific">Seminavis robusta</name>
    <dbReference type="NCBI Taxonomy" id="568900"/>
    <lineage>
        <taxon>Eukaryota</taxon>
        <taxon>Sar</taxon>
        <taxon>Stramenopiles</taxon>
        <taxon>Ochrophyta</taxon>
        <taxon>Bacillariophyta</taxon>
        <taxon>Bacillariophyceae</taxon>
        <taxon>Bacillariophycidae</taxon>
        <taxon>Naviculales</taxon>
        <taxon>Naviculaceae</taxon>
        <taxon>Seminavis</taxon>
    </lineage>
</organism>
<feature type="compositionally biased region" description="Polar residues" evidence="1">
    <location>
        <begin position="358"/>
        <end position="370"/>
    </location>
</feature>
<protein>
    <submittedName>
        <fullName evidence="2">Uncharacterized protein</fullName>
    </submittedName>
</protein>
<gene>
    <name evidence="2" type="ORF">SEMRO_90_G047370.2</name>
</gene>
<proteinExistence type="predicted"/>